<evidence type="ECO:0000313" key="2">
    <source>
        <dbReference type="EMBL" id="SNR96449.1"/>
    </source>
</evidence>
<dbReference type="SUPFAM" id="SSF53300">
    <property type="entry name" value="vWA-like"/>
    <property type="match status" value="1"/>
</dbReference>
<dbReference type="Gene3D" id="3.40.50.410">
    <property type="entry name" value="von Willebrand factor, type A domain"/>
    <property type="match status" value="1"/>
</dbReference>
<organism evidence="2 3">
    <name type="scientific">Streptosporangium subroseum</name>
    <dbReference type="NCBI Taxonomy" id="106412"/>
    <lineage>
        <taxon>Bacteria</taxon>
        <taxon>Bacillati</taxon>
        <taxon>Actinomycetota</taxon>
        <taxon>Actinomycetes</taxon>
        <taxon>Streptosporangiales</taxon>
        <taxon>Streptosporangiaceae</taxon>
        <taxon>Streptosporangium</taxon>
    </lineage>
</organism>
<dbReference type="InterPro" id="IPR002035">
    <property type="entry name" value="VWF_A"/>
</dbReference>
<dbReference type="Proteomes" id="UP000198282">
    <property type="component" value="Unassembled WGS sequence"/>
</dbReference>
<accession>A0A239ALL2</accession>
<gene>
    <name evidence="2" type="ORF">SAMN05216276_100213</name>
</gene>
<sequence>MSHSPEPAYNYALPRAFPFYITCDVSHSMHAPREDGRQTPFDILSNCVGELLFQLEAGDPGVSEAAHVSIVAFHDRADVVLPLTRPCDASNIPALPKGGQTNYEQAFLTLRQLIQADCARLAGQYQLKTPVVFFITDGEPFVGNARQPAEVWLPARARLIDPAFPHRPHITAMGFGQVTEQTLCQVATSFRNNPLAYVADESIQAVKVVAAIAQAVQDSIGSSIRSSDFVIPIPAGMRRLPCGGS</sequence>
<dbReference type="CDD" id="cd00198">
    <property type="entry name" value="vWFA"/>
    <property type="match status" value="1"/>
</dbReference>
<dbReference type="Pfam" id="PF13519">
    <property type="entry name" value="VWA_2"/>
    <property type="match status" value="1"/>
</dbReference>
<evidence type="ECO:0000259" key="1">
    <source>
        <dbReference type="Pfam" id="PF13519"/>
    </source>
</evidence>
<feature type="domain" description="VWFA" evidence="1">
    <location>
        <begin position="22"/>
        <end position="139"/>
    </location>
</feature>
<keyword evidence="3" id="KW-1185">Reference proteome</keyword>
<proteinExistence type="predicted"/>
<dbReference type="AlphaFoldDB" id="A0A239ALL2"/>
<reference evidence="2 3" key="1">
    <citation type="submission" date="2017-06" db="EMBL/GenBank/DDBJ databases">
        <authorList>
            <person name="Kim H.J."/>
            <person name="Triplett B.A."/>
        </authorList>
    </citation>
    <scope>NUCLEOTIDE SEQUENCE [LARGE SCALE GENOMIC DNA]</scope>
    <source>
        <strain evidence="2 3">CGMCC 4.2132</strain>
    </source>
</reference>
<dbReference type="EMBL" id="FZOD01000002">
    <property type="protein sequence ID" value="SNR96449.1"/>
    <property type="molecule type" value="Genomic_DNA"/>
</dbReference>
<dbReference type="InterPro" id="IPR036465">
    <property type="entry name" value="vWFA_dom_sf"/>
</dbReference>
<evidence type="ECO:0000313" key="3">
    <source>
        <dbReference type="Proteomes" id="UP000198282"/>
    </source>
</evidence>
<name>A0A239ALL2_9ACTN</name>
<dbReference type="RefSeq" id="WP_275937140.1">
    <property type="nucleotide sequence ID" value="NZ_FZOD01000002.1"/>
</dbReference>
<protein>
    <submittedName>
        <fullName evidence="2">von Willebrand factor type A domain-containing protein</fullName>
    </submittedName>
</protein>